<dbReference type="KEGG" id="samy:DB32_004987"/>
<dbReference type="FunFam" id="3.30.54.20:FF:000001">
    <property type="entry name" value="Alanine--tRNA ligase"/>
    <property type="match status" value="1"/>
</dbReference>
<dbReference type="OrthoDB" id="9803884at2"/>
<dbReference type="Pfam" id="PF07973">
    <property type="entry name" value="tRNA_SAD"/>
    <property type="match status" value="1"/>
</dbReference>
<dbReference type="CDD" id="cd00673">
    <property type="entry name" value="AlaRS_core"/>
    <property type="match status" value="1"/>
</dbReference>
<feature type="binding site" evidence="12">
    <location>
        <position position="679"/>
    </location>
    <ligand>
        <name>Zn(2+)</name>
        <dbReference type="ChEBI" id="CHEBI:29105"/>
    </ligand>
</feature>
<evidence type="ECO:0000256" key="1">
    <source>
        <dbReference type="ARBA" id="ARBA00004496"/>
    </source>
</evidence>
<dbReference type="GO" id="GO:0005829">
    <property type="term" value="C:cytosol"/>
    <property type="evidence" value="ECO:0007669"/>
    <property type="project" value="TreeGrafter"/>
</dbReference>
<dbReference type="Proteomes" id="UP000034883">
    <property type="component" value="Chromosome"/>
</dbReference>
<dbReference type="Gene3D" id="2.40.30.130">
    <property type="match status" value="1"/>
</dbReference>
<dbReference type="SMART" id="SM00863">
    <property type="entry name" value="tRNA_SAD"/>
    <property type="match status" value="1"/>
</dbReference>
<dbReference type="Gene3D" id="3.30.54.20">
    <property type="match status" value="1"/>
</dbReference>
<dbReference type="InterPro" id="IPR009000">
    <property type="entry name" value="Transl_B-barrel_sf"/>
</dbReference>
<evidence type="ECO:0000256" key="10">
    <source>
        <dbReference type="ARBA" id="ARBA00022917"/>
    </source>
</evidence>
<dbReference type="Gene3D" id="3.30.930.10">
    <property type="entry name" value="Bira Bifunctional Protein, Domain 2"/>
    <property type="match status" value="1"/>
</dbReference>
<dbReference type="FunFam" id="3.10.310.40:FF:000001">
    <property type="entry name" value="Alanine--tRNA ligase"/>
    <property type="match status" value="1"/>
</dbReference>
<dbReference type="GO" id="GO:0004813">
    <property type="term" value="F:alanine-tRNA ligase activity"/>
    <property type="evidence" value="ECO:0007669"/>
    <property type="project" value="UniProtKB-UniRule"/>
</dbReference>
<comment type="similarity">
    <text evidence="2 12">Belongs to the class-II aminoacyl-tRNA synthetase family.</text>
</comment>
<comment type="domain">
    <text evidence="12">Consists of three domains; the N-terminal catalytic domain, the editing domain and the C-terminal C-Ala domain. The editing domain removes incorrectly charged amino acids, while the C-Ala domain, along with tRNA(Ala), serves as a bridge to cooperatively bring together the editing and aminoacylation centers thus stimulating deacylation of misacylated tRNAs.</text>
</comment>
<dbReference type="Gene3D" id="3.10.310.40">
    <property type="match status" value="1"/>
</dbReference>
<dbReference type="Gene3D" id="6.10.250.550">
    <property type="match status" value="1"/>
</dbReference>
<dbReference type="Gene3D" id="3.30.980.10">
    <property type="entry name" value="Threonyl-trna Synthetase, Chain A, domain 2"/>
    <property type="match status" value="1"/>
</dbReference>
<dbReference type="SUPFAM" id="SSF55186">
    <property type="entry name" value="ThrRS/AlaRS common domain"/>
    <property type="match status" value="1"/>
</dbReference>
<dbReference type="Pfam" id="PF02272">
    <property type="entry name" value="DHHA1"/>
    <property type="match status" value="1"/>
</dbReference>
<dbReference type="InterPro" id="IPR002318">
    <property type="entry name" value="Ala-tRNA-lgiase_IIc"/>
</dbReference>
<dbReference type="Pfam" id="PF01411">
    <property type="entry name" value="tRNA-synt_2c"/>
    <property type="match status" value="1"/>
</dbReference>
<evidence type="ECO:0000256" key="4">
    <source>
        <dbReference type="ARBA" id="ARBA00022598"/>
    </source>
</evidence>
<keyword evidence="3 12" id="KW-0820">tRNA-binding</keyword>
<feature type="binding site" evidence="12">
    <location>
        <position position="577"/>
    </location>
    <ligand>
        <name>Zn(2+)</name>
        <dbReference type="ChEBI" id="CHEBI:29105"/>
    </ligand>
</feature>
<dbReference type="PRINTS" id="PR00980">
    <property type="entry name" value="TRNASYNTHALA"/>
</dbReference>
<dbReference type="SUPFAM" id="SSF55681">
    <property type="entry name" value="Class II aaRS and biotin synthetases"/>
    <property type="match status" value="1"/>
</dbReference>
<evidence type="ECO:0000313" key="16">
    <source>
        <dbReference type="Proteomes" id="UP000034883"/>
    </source>
</evidence>
<dbReference type="FunFam" id="2.40.30.130:FF:000001">
    <property type="entry name" value="Alanine--tRNA ligase"/>
    <property type="match status" value="1"/>
</dbReference>
<feature type="region of interest" description="Disordered" evidence="13">
    <location>
        <begin position="427"/>
        <end position="446"/>
    </location>
</feature>
<dbReference type="PANTHER" id="PTHR11777">
    <property type="entry name" value="ALANYL-TRNA SYNTHETASE"/>
    <property type="match status" value="1"/>
</dbReference>
<dbReference type="RefSeq" id="WP_053235051.1">
    <property type="nucleotide sequence ID" value="NZ_CP011125.1"/>
</dbReference>
<keyword evidence="6 12" id="KW-0547">Nucleotide-binding</keyword>
<feature type="binding site" evidence="12">
    <location>
        <position position="675"/>
    </location>
    <ligand>
        <name>Zn(2+)</name>
        <dbReference type="ChEBI" id="CHEBI:29105"/>
    </ligand>
</feature>
<evidence type="ECO:0000256" key="3">
    <source>
        <dbReference type="ARBA" id="ARBA00022555"/>
    </source>
</evidence>
<dbReference type="GO" id="GO:0008270">
    <property type="term" value="F:zinc ion binding"/>
    <property type="evidence" value="ECO:0007669"/>
    <property type="project" value="UniProtKB-UniRule"/>
</dbReference>
<evidence type="ECO:0000256" key="5">
    <source>
        <dbReference type="ARBA" id="ARBA00022723"/>
    </source>
</evidence>
<evidence type="ECO:0000256" key="9">
    <source>
        <dbReference type="ARBA" id="ARBA00022884"/>
    </source>
</evidence>
<organism evidence="15 16">
    <name type="scientific">Sandaracinus amylolyticus</name>
    <dbReference type="NCBI Taxonomy" id="927083"/>
    <lineage>
        <taxon>Bacteria</taxon>
        <taxon>Pseudomonadati</taxon>
        <taxon>Myxococcota</taxon>
        <taxon>Polyangia</taxon>
        <taxon>Polyangiales</taxon>
        <taxon>Sandaracinaceae</taxon>
        <taxon>Sandaracinus</taxon>
    </lineage>
</organism>
<reference evidence="15 16" key="1">
    <citation type="submission" date="2015-03" db="EMBL/GenBank/DDBJ databases">
        <title>Genome assembly of Sandaracinus amylolyticus DSM 53668.</title>
        <authorList>
            <person name="Sharma G."/>
            <person name="Subramanian S."/>
        </authorList>
    </citation>
    <scope>NUCLEOTIDE SEQUENCE [LARGE SCALE GENOMIC DNA]</scope>
    <source>
        <strain evidence="15 16">DSM 53668</strain>
    </source>
</reference>
<name>A0A0F6YK95_9BACT</name>
<protein>
    <recommendedName>
        <fullName evidence="12">Alanine--tRNA ligase</fullName>
        <ecNumber evidence="12">6.1.1.7</ecNumber>
    </recommendedName>
    <alternativeName>
        <fullName evidence="12">Alanyl-tRNA synthetase</fullName>
        <shortName evidence="12">AlaRS</shortName>
    </alternativeName>
</protein>
<dbReference type="GO" id="GO:0000049">
    <property type="term" value="F:tRNA binding"/>
    <property type="evidence" value="ECO:0007669"/>
    <property type="project" value="UniProtKB-KW"/>
</dbReference>
<dbReference type="InterPro" id="IPR018163">
    <property type="entry name" value="Thr/Ala-tRNA-synth_IIc_edit"/>
</dbReference>
<keyword evidence="4 12" id="KW-0436">Ligase</keyword>
<feature type="binding site" evidence="12">
    <location>
        <position position="573"/>
    </location>
    <ligand>
        <name>Zn(2+)</name>
        <dbReference type="ChEBI" id="CHEBI:29105"/>
    </ligand>
</feature>
<keyword evidence="10 12" id="KW-0648">Protein biosynthesis</keyword>
<comment type="subcellular location">
    <subcellularLocation>
        <location evidence="1 12">Cytoplasm</location>
    </subcellularLocation>
</comment>
<evidence type="ECO:0000256" key="12">
    <source>
        <dbReference type="HAMAP-Rule" id="MF_00036"/>
    </source>
</evidence>
<keyword evidence="5 12" id="KW-0479">Metal-binding</keyword>
<evidence type="ECO:0000256" key="7">
    <source>
        <dbReference type="ARBA" id="ARBA00022833"/>
    </source>
</evidence>
<dbReference type="SUPFAM" id="SSF50447">
    <property type="entry name" value="Translation proteins"/>
    <property type="match status" value="1"/>
</dbReference>
<evidence type="ECO:0000256" key="13">
    <source>
        <dbReference type="SAM" id="MobiDB-lite"/>
    </source>
</evidence>
<keyword evidence="16" id="KW-1185">Reference proteome</keyword>
<evidence type="ECO:0000256" key="8">
    <source>
        <dbReference type="ARBA" id="ARBA00022840"/>
    </source>
</evidence>
<comment type="function">
    <text evidence="12">Catalyzes the attachment of alanine to tRNA(Ala) in a two-step reaction: alanine is first activated by ATP to form Ala-AMP and then transferred to the acceptor end of tRNA(Ala). Also edits incorrectly charged Ser-tRNA(Ala) and Gly-tRNA(Ala) via its editing domain.</text>
</comment>
<keyword evidence="7 12" id="KW-0862">Zinc</keyword>
<dbReference type="STRING" id="927083.DB32_004987"/>
<dbReference type="PANTHER" id="PTHR11777:SF9">
    <property type="entry name" value="ALANINE--TRNA LIGASE, CYTOPLASMIC"/>
    <property type="match status" value="1"/>
</dbReference>
<proteinExistence type="inferred from homology"/>
<feature type="domain" description="Alanyl-transfer RNA synthetases family profile" evidence="14">
    <location>
        <begin position="2"/>
        <end position="718"/>
    </location>
</feature>
<dbReference type="GO" id="GO:0045892">
    <property type="term" value="P:negative regulation of DNA-templated transcription"/>
    <property type="evidence" value="ECO:0007669"/>
    <property type="project" value="TreeGrafter"/>
</dbReference>
<keyword evidence="11 12" id="KW-0030">Aminoacyl-tRNA synthetase</keyword>
<keyword evidence="12" id="KW-0963">Cytoplasm</keyword>
<dbReference type="AlphaFoldDB" id="A0A0F6YK95"/>
<gene>
    <name evidence="12" type="primary">alaS</name>
    <name evidence="15" type="ORF">DB32_004987</name>
</gene>
<evidence type="ECO:0000313" key="15">
    <source>
        <dbReference type="EMBL" id="AKF07838.1"/>
    </source>
</evidence>
<evidence type="ECO:0000256" key="11">
    <source>
        <dbReference type="ARBA" id="ARBA00023146"/>
    </source>
</evidence>
<dbReference type="PROSITE" id="PS50860">
    <property type="entry name" value="AA_TRNA_LIGASE_II_ALA"/>
    <property type="match status" value="1"/>
</dbReference>
<accession>A0A0F6YK95</accession>
<dbReference type="InterPro" id="IPR018165">
    <property type="entry name" value="Ala-tRNA-synth_IIc_core"/>
</dbReference>
<dbReference type="InterPro" id="IPR018164">
    <property type="entry name" value="Ala-tRNA-synth_IIc_N"/>
</dbReference>
<dbReference type="GO" id="GO:0002161">
    <property type="term" value="F:aminoacyl-tRNA deacylase activity"/>
    <property type="evidence" value="ECO:0007669"/>
    <property type="project" value="TreeGrafter"/>
</dbReference>
<dbReference type="GO" id="GO:0006419">
    <property type="term" value="P:alanyl-tRNA aminoacylation"/>
    <property type="evidence" value="ECO:0007669"/>
    <property type="project" value="UniProtKB-UniRule"/>
</dbReference>
<evidence type="ECO:0000259" key="14">
    <source>
        <dbReference type="PROSITE" id="PS50860"/>
    </source>
</evidence>
<dbReference type="FunFam" id="3.30.980.10:FF:000004">
    <property type="entry name" value="Alanine--tRNA ligase, cytoplasmic"/>
    <property type="match status" value="1"/>
</dbReference>
<dbReference type="InterPro" id="IPR023033">
    <property type="entry name" value="Ala_tRNA_ligase_euk/bac"/>
</dbReference>
<dbReference type="FunFam" id="3.30.930.10:FF:000004">
    <property type="entry name" value="Alanine--tRNA ligase"/>
    <property type="match status" value="1"/>
</dbReference>
<dbReference type="HAMAP" id="MF_00036_B">
    <property type="entry name" value="Ala_tRNA_synth_B"/>
    <property type="match status" value="1"/>
</dbReference>
<keyword evidence="8 12" id="KW-0067">ATP-binding</keyword>
<evidence type="ECO:0000256" key="6">
    <source>
        <dbReference type="ARBA" id="ARBA00022741"/>
    </source>
</evidence>
<dbReference type="EC" id="6.1.1.7" evidence="12"/>
<dbReference type="InterPro" id="IPR003156">
    <property type="entry name" value="DHHA1_dom"/>
</dbReference>
<sequence length="884" mass="95799">MKTSREIREAFLRHFEQRGHTRLASGPLVPPNDPTLYFANAGMVQFKDVFTGKDQRPYKRATTSQKCMRVKGKHNDLDNVGVTARHHTFFEMLGNFSFGDYFKRDAIAWAWEFVVGTCALPKEKLVVTVFEGEPGLPADDEAAQIWAEVTGFGPERIIRLGKADNFWSMGDTGPCGPCTEIHFWMGAGEPDLAKFGQEPGEDGAGWVEIWNNVFMQFERFADGTLTPLPAQSVDTGMGLERITAAVQGVVSNYDTDLLRPLVELASQISGKPYGGTMSRDDVAMRVIADHARATAFCIAEGVQPDKDGRESVLRSIMRRAIRFGHMLGIERLFLHEVALRVVDLMGEQYPELRETRELISAVTQNEERGFRQTLKRGLEILQEETNGQATLGGAAAFKLHDTFGFPLDLQQQIGREQGFTVDEDGYKAEREEARKRSRGGGGPIRQGEGVAAVHYAIAQRVGATTFTGYERERDGSTITALLSGGAEVKVLREGDEGEIVTKSTPFYGEGGGQVGDRGVIRAGDATFEVSDTQKPVEGLFVHKGKLTKGTLEVGAKVELEVDHTRRSATRRNHSATHLLHYALRTVLGPAALQKGSLVSPDRLRFDYSGSRPLTLDEVQRIEDLVNEKVLLNAPIETEVLPMAEAKAKGAIGIFEEKYGEVVRMLRMTSDSIELCGGTHASRTGDIGLFKIVSEGGVAAGVRRIEAVTGKGALTWARGLERDLGETAALLKGTPSQTKEKVEKLLATQKELQREIERLQHKLVSGGAGGGDLTTQAREQAGVKVLGATVDLGDAKALRELADQLRDKLAPAVVLLGSATKDGKAILACSVSKDVTSRFKAGDIVKDAAAVVGGGGGGRPDFAQAGGTDPSKLGDAVQRVYALVV</sequence>
<dbReference type="NCBIfam" id="TIGR00344">
    <property type="entry name" value="alaS"/>
    <property type="match status" value="1"/>
</dbReference>
<keyword evidence="9 12" id="KW-0694">RNA-binding</keyword>
<comment type="cofactor">
    <cofactor evidence="12">
        <name>Zn(2+)</name>
        <dbReference type="ChEBI" id="CHEBI:29105"/>
    </cofactor>
    <text evidence="12">Binds 1 zinc ion per subunit.</text>
</comment>
<dbReference type="SUPFAM" id="SSF101353">
    <property type="entry name" value="Putative anticodon-binding domain of alanyl-tRNA synthetase (AlaRS)"/>
    <property type="match status" value="1"/>
</dbReference>
<dbReference type="InterPro" id="IPR045864">
    <property type="entry name" value="aa-tRNA-synth_II/BPL/LPL"/>
</dbReference>
<evidence type="ECO:0000256" key="2">
    <source>
        <dbReference type="ARBA" id="ARBA00008226"/>
    </source>
</evidence>
<dbReference type="InterPro" id="IPR018162">
    <property type="entry name" value="Ala-tRNA-ligase_IIc_anticod-bd"/>
</dbReference>
<dbReference type="EMBL" id="CP011125">
    <property type="protein sequence ID" value="AKF07838.1"/>
    <property type="molecule type" value="Genomic_DNA"/>
</dbReference>
<dbReference type="GO" id="GO:0005524">
    <property type="term" value="F:ATP binding"/>
    <property type="evidence" value="ECO:0007669"/>
    <property type="project" value="UniProtKB-UniRule"/>
</dbReference>
<comment type="catalytic activity">
    <reaction evidence="12">
        <text>tRNA(Ala) + L-alanine + ATP = L-alanyl-tRNA(Ala) + AMP + diphosphate</text>
        <dbReference type="Rhea" id="RHEA:12540"/>
        <dbReference type="Rhea" id="RHEA-COMP:9657"/>
        <dbReference type="Rhea" id="RHEA-COMP:9923"/>
        <dbReference type="ChEBI" id="CHEBI:30616"/>
        <dbReference type="ChEBI" id="CHEBI:33019"/>
        <dbReference type="ChEBI" id="CHEBI:57972"/>
        <dbReference type="ChEBI" id="CHEBI:78442"/>
        <dbReference type="ChEBI" id="CHEBI:78497"/>
        <dbReference type="ChEBI" id="CHEBI:456215"/>
        <dbReference type="EC" id="6.1.1.7"/>
    </reaction>
</comment>
<dbReference type="InterPro" id="IPR050058">
    <property type="entry name" value="Ala-tRNA_ligase"/>
</dbReference>
<dbReference type="InterPro" id="IPR012947">
    <property type="entry name" value="tRNA_SAD"/>
</dbReference>